<feature type="compositionally biased region" description="Polar residues" evidence="6">
    <location>
        <begin position="150"/>
        <end position="162"/>
    </location>
</feature>
<dbReference type="AlphaFoldDB" id="A0ABD0XPI9"/>
<evidence type="ECO:0000313" key="8">
    <source>
        <dbReference type="Proteomes" id="UP001557470"/>
    </source>
</evidence>
<dbReference type="Proteomes" id="UP001557470">
    <property type="component" value="Unassembled WGS sequence"/>
</dbReference>
<reference evidence="7 8" key="1">
    <citation type="submission" date="2024-06" db="EMBL/GenBank/DDBJ databases">
        <authorList>
            <person name="Pan Q."/>
            <person name="Wen M."/>
            <person name="Jouanno E."/>
            <person name="Zahm M."/>
            <person name="Klopp C."/>
            <person name="Cabau C."/>
            <person name="Louis A."/>
            <person name="Berthelot C."/>
            <person name="Parey E."/>
            <person name="Roest Crollius H."/>
            <person name="Montfort J."/>
            <person name="Robinson-Rechavi M."/>
            <person name="Bouchez O."/>
            <person name="Lampietro C."/>
            <person name="Lopez Roques C."/>
            <person name="Donnadieu C."/>
            <person name="Postlethwait J."/>
            <person name="Bobe J."/>
            <person name="Verreycken H."/>
            <person name="Guiguen Y."/>
        </authorList>
    </citation>
    <scope>NUCLEOTIDE SEQUENCE [LARGE SCALE GENOMIC DNA]</scope>
    <source>
        <strain evidence="7">Up_M1</strain>
        <tissue evidence="7">Testis</tissue>
    </source>
</reference>
<evidence type="ECO:0000256" key="4">
    <source>
        <dbReference type="ARBA" id="ARBA00038123"/>
    </source>
</evidence>
<feature type="coiled-coil region" evidence="5">
    <location>
        <begin position="173"/>
        <end position="349"/>
    </location>
</feature>
<feature type="region of interest" description="Disordered" evidence="6">
    <location>
        <begin position="791"/>
        <end position="826"/>
    </location>
</feature>
<gene>
    <name evidence="7" type="ORF">UPYG_G00024310</name>
</gene>
<feature type="compositionally biased region" description="Low complexity" evidence="6">
    <location>
        <begin position="791"/>
        <end position="811"/>
    </location>
</feature>
<comment type="caution">
    <text evidence="7">The sequence shown here is derived from an EMBL/GenBank/DDBJ whole genome shotgun (WGS) entry which is preliminary data.</text>
</comment>
<sequence>MEGGGPGICSGEKSEDHTKLAESITENLQKTITSPEGTITEVTSDGDLADIKPTEVKTQLNIDVDPNQEGDLQALLDQLHLEIDRLNRLVQRLTHKGPTERKQGLYTRPDGGRRLCCLGGVLQSVEEESYSYGQETDGLTRMLRDKKACSQPSQGHSPTRQSPVKGGSYDSELIRVLRERDEMQNILEKYERHMSEIQANVKVLTGDRDKTMMHYQQAQEEIASLRREVLKSKSPRTPKGSVSAQSILKRVEAEKNEATFDLHRMSTERDSLRERLKISQETAISERAHLEQRVEELQTAILSLEQERGELKNHLAVTKDNMMGLEAEIHTLRNKLTLADEELSRSRNECAMLRLSNSESKRALINSHRRLTSRIGDLQNSQERNKLQVEKNDGLLRQVSGLTEEMKALQTTICDMNQTRDSLKEQLNNKSNLLNSTHNQLEDQENTIRNLRRTVKELETSVESVEGELAGRVRELEELTVWLEEAREELGSTVKVKDATLRENAQLREDLDKTCLDNQALKLKSDDSAQEVQELQKKVQDYMADVSRIENLLSAKERERREHQEAQRRLLAQAESWEVQARQEEARAGELRLELVSSDMERRRLKERVETLEASLHEMQCAEQSCSSQVSQLTRSLVQAEEELRRAQGECSTTQTDLDRTRELCVKLDASKETLQRELDTCHSEVKLLRKQLSSELLNTKSLETMLVSTREKELHTHRRSQDRDTENQMLRDKLSVADSMASSHTREVAMLRTRSAHLESDLDKTKRQLSTERFERLRAVQELRRQGLSCSASGLHSSSPLPHLSLSPRRILPPPADHLARDGSPDRTLGFMDLY</sequence>
<dbReference type="SUPFAM" id="SSF57997">
    <property type="entry name" value="Tropomyosin"/>
    <property type="match status" value="1"/>
</dbReference>
<dbReference type="PANTHER" id="PTHR20544">
    <property type="entry name" value="CENTROSOMAL PROTEIN CEP135"/>
    <property type="match status" value="1"/>
</dbReference>
<evidence type="ECO:0000313" key="7">
    <source>
        <dbReference type="EMBL" id="KAL1022257.1"/>
    </source>
</evidence>
<evidence type="ECO:0000256" key="2">
    <source>
        <dbReference type="ARBA" id="ARBA00022490"/>
    </source>
</evidence>
<evidence type="ECO:0000256" key="3">
    <source>
        <dbReference type="ARBA" id="ARBA00023212"/>
    </source>
</evidence>
<keyword evidence="3" id="KW-0206">Cytoskeleton</keyword>
<evidence type="ECO:0000256" key="5">
    <source>
        <dbReference type="SAM" id="Coils"/>
    </source>
</evidence>
<feature type="coiled-coil region" evidence="5">
    <location>
        <begin position="518"/>
        <end position="692"/>
    </location>
</feature>
<name>A0ABD0XPI9_UMBPY</name>
<keyword evidence="2" id="KW-0963">Cytoplasm</keyword>
<keyword evidence="8" id="KW-1185">Reference proteome</keyword>
<evidence type="ECO:0000256" key="6">
    <source>
        <dbReference type="SAM" id="MobiDB-lite"/>
    </source>
</evidence>
<comment type="similarity">
    <text evidence="4">Belongs to the CEP135/TSGA10 family.</text>
</comment>
<protein>
    <recommendedName>
        <fullName evidence="9">Testis-specific gene 10 protein-like</fullName>
    </recommendedName>
</protein>
<proteinExistence type="inferred from homology"/>
<organism evidence="7 8">
    <name type="scientific">Umbra pygmaea</name>
    <name type="common">Eastern mudminnow</name>
    <dbReference type="NCBI Taxonomy" id="75934"/>
    <lineage>
        <taxon>Eukaryota</taxon>
        <taxon>Metazoa</taxon>
        <taxon>Chordata</taxon>
        <taxon>Craniata</taxon>
        <taxon>Vertebrata</taxon>
        <taxon>Euteleostomi</taxon>
        <taxon>Actinopterygii</taxon>
        <taxon>Neopterygii</taxon>
        <taxon>Teleostei</taxon>
        <taxon>Protacanthopterygii</taxon>
        <taxon>Esociformes</taxon>
        <taxon>Umbridae</taxon>
        <taxon>Umbra</taxon>
    </lineage>
</organism>
<dbReference type="GO" id="GO:0005814">
    <property type="term" value="C:centriole"/>
    <property type="evidence" value="ECO:0007669"/>
    <property type="project" value="UniProtKB-SubCell"/>
</dbReference>
<accession>A0ABD0XPI9</accession>
<dbReference type="InterPro" id="IPR051877">
    <property type="entry name" value="Centriole_BasalBody_StrucProt"/>
</dbReference>
<feature type="region of interest" description="Disordered" evidence="6">
    <location>
        <begin position="146"/>
        <end position="169"/>
    </location>
</feature>
<keyword evidence="5" id="KW-0175">Coiled coil</keyword>
<evidence type="ECO:0000256" key="1">
    <source>
        <dbReference type="ARBA" id="ARBA00004114"/>
    </source>
</evidence>
<dbReference type="PANTHER" id="PTHR20544:SF2">
    <property type="entry name" value="TESTIS SPECIFIC 10"/>
    <property type="match status" value="1"/>
</dbReference>
<feature type="region of interest" description="Disordered" evidence="6">
    <location>
        <begin position="1"/>
        <end position="21"/>
    </location>
</feature>
<dbReference type="Gene3D" id="1.10.287.1490">
    <property type="match status" value="1"/>
</dbReference>
<comment type="subcellular location">
    <subcellularLocation>
        <location evidence="1">Cytoplasm</location>
        <location evidence="1">Cytoskeleton</location>
        <location evidence="1">Microtubule organizing center</location>
        <location evidence="1">Centrosome</location>
        <location evidence="1">Centriole</location>
    </subcellularLocation>
</comment>
<feature type="coiled-coil region" evidence="5">
    <location>
        <begin position="392"/>
        <end position="468"/>
    </location>
</feature>
<evidence type="ECO:0008006" key="9">
    <source>
        <dbReference type="Google" id="ProtNLM"/>
    </source>
</evidence>
<dbReference type="EMBL" id="JAGEUA010000001">
    <property type="protein sequence ID" value="KAL1022257.1"/>
    <property type="molecule type" value="Genomic_DNA"/>
</dbReference>